<accession>A0ABT1SLH8</accession>
<sequence>MIENPLSMIAVMALVTLLLRTLPFILFQKRRPFTLIEDLGAWLPYAMMGMLVVYCLKDLPSVAMTHAFLQIGCVMLVVLLQVWKRNTLFSIVLSTLCYMILLPFC</sequence>
<dbReference type="InterPro" id="IPR008407">
    <property type="entry name" value="Brnchd-chn_aa_trnsp_AzlD"/>
</dbReference>
<keyword evidence="3" id="KW-1185">Reference proteome</keyword>
<evidence type="ECO:0000313" key="2">
    <source>
        <dbReference type="EMBL" id="MCQ5122074.1"/>
    </source>
</evidence>
<organism evidence="2 3">
    <name type="scientific">Massilicoli timonensis</name>
    <dbReference type="NCBI Taxonomy" id="2015901"/>
    <lineage>
        <taxon>Bacteria</taxon>
        <taxon>Bacillati</taxon>
        <taxon>Bacillota</taxon>
        <taxon>Erysipelotrichia</taxon>
        <taxon>Erysipelotrichales</taxon>
        <taxon>Erysipelotrichaceae</taxon>
        <taxon>Massilicoli</taxon>
    </lineage>
</organism>
<evidence type="ECO:0000313" key="3">
    <source>
        <dbReference type="Proteomes" id="UP001524435"/>
    </source>
</evidence>
<dbReference type="PIRSF" id="PIRSF003203">
    <property type="entry name" value="AzlD"/>
    <property type="match status" value="1"/>
</dbReference>
<protein>
    <submittedName>
        <fullName evidence="2">AzlD domain-containing protein</fullName>
    </submittedName>
</protein>
<feature type="transmembrane region" description="Helical" evidence="1">
    <location>
        <begin position="62"/>
        <end position="80"/>
    </location>
</feature>
<dbReference type="RefSeq" id="WP_102267844.1">
    <property type="nucleotide sequence ID" value="NZ_CALVCM010000006.1"/>
</dbReference>
<keyword evidence="1" id="KW-1133">Transmembrane helix</keyword>
<comment type="caution">
    <text evidence="2">The sequence shown here is derived from an EMBL/GenBank/DDBJ whole genome shotgun (WGS) entry which is preliminary data.</text>
</comment>
<feature type="transmembrane region" description="Helical" evidence="1">
    <location>
        <begin position="39"/>
        <end position="56"/>
    </location>
</feature>
<proteinExistence type="predicted"/>
<dbReference type="EMBL" id="JANGCH010000009">
    <property type="protein sequence ID" value="MCQ5122074.1"/>
    <property type="molecule type" value="Genomic_DNA"/>
</dbReference>
<feature type="transmembrane region" description="Helical" evidence="1">
    <location>
        <begin position="87"/>
        <end position="104"/>
    </location>
</feature>
<gene>
    <name evidence="2" type="ORF">NE663_07360</name>
</gene>
<name>A0ABT1SLH8_9FIRM</name>
<reference evidence="2 3" key="1">
    <citation type="submission" date="2022-06" db="EMBL/GenBank/DDBJ databases">
        <title>Isolation of gut microbiota from human fecal samples.</title>
        <authorList>
            <person name="Pamer E.G."/>
            <person name="Barat B."/>
            <person name="Waligurski E."/>
            <person name="Medina S."/>
            <person name="Paddock L."/>
            <person name="Mostad J."/>
        </authorList>
    </citation>
    <scope>NUCLEOTIDE SEQUENCE [LARGE SCALE GENOMIC DNA]</scope>
    <source>
        <strain evidence="2 3">DFI.6.1</strain>
    </source>
</reference>
<keyword evidence="1" id="KW-0812">Transmembrane</keyword>
<dbReference type="Pfam" id="PF05437">
    <property type="entry name" value="AzlD"/>
    <property type="match status" value="1"/>
</dbReference>
<keyword evidence="1" id="KW-0472">Membrane</keyword>
<evidence type="ECO:0000256" key="1">
    <source>
        <dbReference type="SAM" id="Phobius"/>
    </source>
</evidence>
<feature type="transmembrane region" description="Helical" evidence="1">
    <location>
        <begin position="6"/>
        <end position="27"/>
    </location>
</feature>
<dbReference type="Proteomes" id="UP001524435">
    <property type="component" value="Unassembled WGS sequence"/>
</dbReference>